<name>X7ZBT0_MYCXE</name>
<reference evidence="1" key="1">
    <citation type="submission" date="2014-01" db="EMBL/GenBank/DDBJ databases">
        <authorList>
            <person name="Brown-Elliot B."/>
            <person name="Wallace R."/>
            <person name="Lenaerts A."/>
            <person name="Ordway D."/>
            <person name="DeGroote M.A."/>
            <person name="Parker T."/>
            <person name="Sizemore C."/>
            <person name="Tallon L.J."/>
            <person name="Sadzewicz L.K."/>
            <person name="Sengamalay N."/>
            <person name="Fraser C.M."/>
            <person name="Hine E."/>
            <person name="Shefchek K.A."/>
            <person name="Das S.P."/>
            <person name="Tettelin H."/>
        </authorList>
    </citation>
    <scope>NUCLEOTIDE SEQUENCE [LARGE SCALE GENOMIC DNA]</scope>
    <source>
        <strain evidence="1">4042</strain>
    </source>
</reference>
<sequence>MTTAYLVSSLERNFDDAENWQTHRPPGSSSGRYPARIVAAGLVARLLLGPIPGPHRRRWA</sequence>
<dbReference type="AlphaFoldDB" id="X7ZBT0"/>
<organism evidence="1">
    <name type="scientific">Mycobacterium xenopi 4042</name>
    <dbReference type="NCBI Taxonomy" id="1299334"/>
    <lineage>
        <taxon>Bacteria</taxon>
        <taxon>Bacillati</taxon>
        <taxon>Actinomycetota</taxon>
        <taxon>Actinomycetes</taxon>
        <taxon>Mycobacteriales</taxon>
        <taxon>Mycobacteriaceae</taxon>
        <taxon>Mycobacterium</taxon>
    </lineage>
</organism>
<comment type="caution">
    <text evidence="1">The sequence shown here is derived from an EMBL/GenBank/DDBJ whole genome shotgun (WGS) entry which is preliminary data.</text>
</comment>
<proteinExistence type="predicted"/>
<gene>
    <name evidence="1" type="ORF">I553_1173</name>
</gene>
<protein>
    <submittedName>
        <fullName evidence="1">Uncharacterized protein</fullName>
    </submittedName>
</protein>
<accession>X7ZBT0</accession>
<evidence type="ECO:0000313" key="1">
    <source>
        <dbReference type="EMBL" id="EUA16198.1"/>
    </source>
</evidence>
<dbReference type="EMBL" id="JAOB01000080">
    <property type="protein sequence ID" value="EUA16198.1"/>
    <property type="molecule type" value="Genomic_DNA"/>
</dbReference>